<reference evidence="3 4" key="1">
    <citation type="submission" date="2018-08" db="EMBL/GenBank/DDBJ databases">
        <title>Genome sequence of Methylocystis hirsuta CSC1, a methanotroph able to accumulate PHAs.</title>
        <authorList>
            <person name="Bordel S."/>
            <person name="Rodriguez E."/>
            <person name="Gancedo J."/>
            <person name="Munoz R."/>
        </authorList>
    </citation>
    <scope>NUCLEOTIDE SEQUENCE [LARGE SCALE GENOMIC DNA]</scope>
    <source>
        <strain evidence="3 4">CSC1</strain>
    </source>
</reference>
<dbReference type="InterPro" id="IPR051405">
    <property type="entry name" value="phD/YefM_antitoxin"/>
</dbReference>
<evidence type="ECO:0000256" key="2">
    <source>
        <dbReference type="RuleBase" id="RU362080"/>
    </source>
</evidence>
<sequence length="106" mass="12168">MRKMTQSDLRKNLAATLDRVTEDREPVAITRDKGKPAAVLISLEDFASYEETSYLLRSSRNAERLREAIEELDAGRGEARKKPCGRTYENSVATHHHWRAIRTLIK</sequence>
<dbReference type="SUPFAM" id="SSF143120">
    <property type="entry name" value="YefM-like"/>
    <property type="match status" value="1"/>
</dbReference>
<dbReference type="AlphaFoldDB" id="A0A3M9XMX5"/>
<comment type="similarity">
    <text evidence="1 2">Belongs to the phD/YefM antitoxin family.</text>
</comment>
<dbReference type="InterPro" id="IPR006442">
    <property type="entry name" value="Antitoxin_Phd/YefM"/>
</dbReference>
<name>A0A3M9XMX5_9HYPH</name>
<dbReference type="Proteomes" id="UP000268623">
    <property type="component" value="Unassembled WGS sequence"/>
</dbReference>
<evidence type="ECO:0000256" key="1">
    <source>
        <dbReference type="ARBA" id="ARBA00009981"/>
    </source>
</evidence>
<dbReference type="NCBIfam" id="TIGR01552">
    <property type="entry name" value="phd_fam"/>
    <property type="match status" value="1"/>
</dbReference>
<evidence type="ECO:0000313" key="4">
    <source>
        <dbReference type="Proteomes" id="UP000268623"/>
    </source>
</evidence>
<accession>A0A3M9XMX5</accession>
<gene>
    <name evidence="3" type="ORF">D1O30_08520</name>
</gene>
<protein>
    <recommendedName>
        <fullName evidence="2">Antitoxin</fullName>
    </recommendedName>
</protein>
<dbReference type="OrthoDB" id="9802003at2"/>
<dbReference type="InterPro" id="IPR036165">
    <property type="entry name" value="YefM-like_sf"/>
</dbReference>
<dbReference type="Pfam" id="PF02604">
    <property type="entry name" value="PhdYeFM_antitox"/>
    <property type="match status" value="1"/>
</dbReference>
<dbReference type="EMBL" id="QWDD01000001">
    <property type="protein sequence ID" value="RNJ49639.1"/>
    <property type="molecule type" value="Genomic_DNA"/>
</dbReference>
<dbReference type="PANTHER" id="PTHR33713:SF6">
    <property type="entry name" value="ANTITOXIN YEFM"/>
    <property type="match status" value="1"/>
</dbReference>
<comment type="caution">
    <text evidence="3">The sequence shown here is derived from an EMBL/GenBank/DDBJ whole genome shotgun (WGS) entry which is preliminary data.</text>
</comment>
<keyword evidence="4" id="KW-1185">Reference proteome</keyword>
<proteinExistence type="inferred from homology"/>
<organism evidence="3 4">
    <name type="scientific">Methylocystis hirsuta</name>
    <dbReference type="NCBI Taxonomy" id="369798"/>
    <lineage>
        <taxon>Bacteria</taxon>
        <taxon>Pseudomonadati</taxon>
        <taxon>Pseudomonadota</taxon>
        <taxon>Alphaproteobacteria</taxon>
        <taxon>Hyphomicrobiales</taxon>
        <taxon>Methylocystaceae</taxon>
        <taxon>Methylocystis</taxon>
    </lineage>
</organism>
<evidence type="ECO:0000313" key="3">
    <source>
        <dbReference type="EMBL" id="RNJ49639.1"/>
    </source>
</evidence>
<dbReference type="RefSeq" id="WP_123175608.1">
    <property type="nucleotide sequence ID" value="NZ_QWDD01000001.1"/>
</dbReference>
<dbReference type="Gene3D" id="3.40.1620.10">
    <property type="entry name" value="YefM-like domain"/>
    <property type="match status" value="1"/>
</dbReference>
<comment type="function">
    <text evidence="2">Antitoxin component of a type II toxin-antitoxin (TA) system.</text>
</comment>
<dbReference type="PANTHER" id="PTHR33713">
    <property type="entry name" value="ANTITOXIN YAFN-RELATED"/>
    <property type="match status" value="1"/>
</dbReference>
<dbReference type="Gene3D" id="6.10.250.330">
    <property type="match status" value="1"/>
</dbReference>